<gene>
    <name evidence="10" type="ORF">DVH24_032097</name>
</gene>
<comment type="subcellular location">
    <subcellularLocation>
        <location evidence="1">Membrane</location>
        <topology evidence="1">Single-pass membrane protein</topology>
    </subcellularLocation>
</comment>
<keyword evidence="5" id="KW-0029">Amino-acid transport</keyword>
<accession>A0A498J2N3</accession>
<feature type="region of interest" description="Disordered" evidence="8">
    <location>
        <begin position="54"/>
        <end position="74"/>
    </location>
</feature>
<dbReference type="GO" id="GO:0016020">
    <property type="term" value="C:membrane"/>
    <property type="evidence" value="ECO:0007669"/>
    <property type="project" value="UniProtKB-SubCell"/>
</dbReference>
<comment type="caution">
    <text evidence="10">The sequence shown here is derived from an EMBL/GenBank/DDBJ whole genome shotgun (WGS) entry which is preliminary data.</text>
</comment>
<keyword evidence="7 9" id="KW-0472">Membrane</keyword>
<proteinExistence type="inferred from homology"/>
<protein>
    <submittedName>
        <fullName evidence="10">Uncharacterized protein</fullName>
    </submittedName>
</protein>
<evidence type="ECO:0000256" key="3">
    <source>
        <dbReference type="ARBA" id="ARBA00022448"/>
    </source>
</evidence>
<evidence type="ECO:0000313" key="11">
    <source>
        <dbReference type="Proteomes" id="UP000290289"/>
    </source>
</evidence>
<dbReference type="GO" id="GO:0080143">
    <property type="term" value="P:regulation of amino acid export"/>
    <property type="evidence" value="ECO:0007669"/>
    <property type="project" value="InterPro"/>
</dbReference>
<dbReference type="GO" id="GO:0006865">
    <property type="term" value="P:amino acid transport"/>
    <property type="evidence" value="ECO:0007669"/>
    <property type="project" value="UniProtKB-KW"/>
</dbReference>
<evidence type="ECO:0000256" key="6">
    <source>
        <dbReference type="ARBA" id="ARBA00022989"/>
    </source>
</evidence>
<evidence type="ECO:0000313" key="10">
    <source>
        <dbReference type="EMBL" id="RXH89740.1"/>
    </source>
</evidence>
<evidence type="ECO:0000256" key="1">
    <source>
        <dbReference type="ARBA" id="ARBA00004167"/>
    </source>
</evidence>
<keyword evidence="4 9" id="KW-0812">Transmembrane</keyword>
<dbReference type="EMBL" id="RDQH01000335">
    <property type="protein sequence ID" value="RXH89740.1"/>
    <property type="molecule type" value="Genomic_DNA"/>
</dbReference>
<organism evidence="10 11">
    <name type="scientific">Malus domestica</name>
    <name type="common">Apple</name>
    <name type="synonym">Pyrus malus</name>
    <dbReference type="NCBI Taxonomy" id="3750"/>
    <lineage>
        <taxon>Eukaryota</taxon>
        <taxon>Viridiplantae</taxon>
        <taxon>Streptophyta</taxon>
        <taxon>Embryophyta</taxon>
        <taxon>Tracheophyta</taxon>
        <taxon>Spermatophyta</taxon>
        <taxon>Magnoliopsida</taxon>
        <taxon>eudicotyledons</taxon>
        <taxon>Gunneridae</taxon>
        <taxon>Pentapetalae</taxon>
        <taxon>rosids</taxon>
        <taxon>fabids</taxon>
        <taxon>Rosales</taxon>
        <taxon>Rosaceae</taxon>
        <taxon>Amygdaloideae</taxon>
        <taxon>Maleae</taxon>
        <taxon>Malus</taxon>
    </lineage>
</organism>
<keyword evidence="11" id="KW-1185">Reference proteome</keyword>
<evidence type="ECO:0000256" key="5">
    <source>
        <dbReference type="ARBA" id="ARBA00022970"/>
    </source>
</evidence>
<sequence length="109" mass="11388">MRPSAANSTTAATGHDAIFRNWNSPMPYLFGGLALMLGLVAAALLILACSLHKSSSSSSSDQDQKPTRPVDIEAGDSESKILVIMAGEKTPTYLANPITCSTSLSHAPI</sequence>
<evidence type="ECO:0000256" key="7">
    <source>
        <dbReference type="ARBA" id="ARBA00023136"/>
    </source>
</evidence>
<evidence type="ECO:0000256" key="4">
    <source>
        <dbReference type="ARBA" id="ARBA00022692"/>
    </source>
</evidence>
<dbReference type="InterPro" id="IPR040359">
    <property type="entry name" value="GDU"/>
</dbReference>
<comment type="similarity">
    <text evidence="2">Belongs to the GLUTAMINE DUMPER 1 (TC 9.B.60) family.</text>
</comment>
<dbReference type="PANTHER" id="PTHR33228">
    <property type="entry name" value="PROTEIN GLUTAMINE DUMPER 4-RELATED"/>
    <property type="match status" value="1"/>
</dbReference>
<keyword evidence="6 9" id="KW-1133">Transmembrane helix</keyword>
<dbReference type="AlphaFoldDB" id="A0A498J2N3"/>
<dbReference type="Proteomes" id="UP000290289">
    <property type="component" value="Chromosome 9"/>
</dbReference>
<keyword evidence="3" id="KW-0813">Transport</keyword>
<evidence type="ECO:0000256" key="2">
    <source>
        <dbReference type="ARBA" id="ARBA00009977"/>
    </source>
</evidence>
<feature type="compositionally biased region" description="Basic and acidic residues" evidence="8">
    <location>
        <begin position="62"/>
        <end position="71"/>
    </location>
</feature>
<feature type="transmembrane region" description="Helical" evidence="9">
    <location>
        <begin position="28"/>
        <end position="49"/>
    </location>
</feature>
<dbReference type="PANTHER" id="PTHR33228:SF80">
    <property type="entry name" value="PROTEIN, PUTATIVE-RELATED"/>
    <property type="match status" value="1"/>
</dbReference>
<reference evidence="10 11" key="1">
    <citation type="submission" date="2018-10" db="EMBL/GenBank/DDBJ databases">
        <title>A high-quality apple genome assembly.</title>
        <authorList>
            <person name="Hu J."/>
        </authorList>
    </citation>
    <scope>NUCLEOTIDE SEQUENCE [LARGE SCALE GENOMIC DNA]</scope>
    <source>
        <strain evidence="11">cv. HFTH1</strain>
        <tissue evidence="10">Young leaf</tissue>
    </source>
</reference>
<evidence type="ECO:0000256" key="9">
    <source>
        <dbReference type="SAM" id="Phobius"/>
    </source>
</evidence>
<name>A0A498J2N3_MALDO</name>
<evidence type="ECO:0000256" key="8">
    <source>
        <dbReference type="SAM" id="MobiDB-lite"/>
    </source>
</evidence>